<dbReference type="Proteomes" id="UP000185628">
    <property type="component" value="Unassembled WGS sequence"/>
</dbReference>
<protein>
    <submittedName>
        <fullName evidence="2">Uncharacterized protein</fullName>
    </submittedName>
</protein>
<reference evidence="3" key="1">
    <citation type="submission" date="2016-12" db="EMBL/GenBank/DDBJ databases">
        <authorList>
            <person name="Meng X."/>
        </authorList>
    </citation>
    <scope>NUCLEOTIDE SEQUENCE [LARGE SCALE GENOMIC DNA]</scope>
    <source>
        <strain evidence="3">DSM 19116</strain>
    </source>
</reference>
<evidence type="ECO:0000313" key="2">
    <source>
        <dbReference type="EMBL" id="OKL53455.1"/>
    </source>
</evidence>
<accession>A0A1Q5Q145</accession>
<sequence length="79" mass="8490">MFGFFDNLLVGVLVSAGGAAVGFLIAYLEMPPKVQKKTRKTRSFAQRLSLMGRSGKVWLLVAALMTISTVAAVLVLLGY</sequence>
<dbReference type="RefSeq" id="WP_073717081.1">
    <property type="nucleotide sequence ID" value="NZ_MQVR01000060.1"/>
</dbReference>
<keyword evidence="1" id="KW-0812">Transmembrane</keyword>
<comment type="caution">
    <text evidence="2">The sequence shown here is derived from an EMBL/GenBank/DDBJ whole genome shotgun (WGS) entry which is preliminary data.</text>
</comment>
<gene>
    <name evidence="2" type="ORF">BSZ39_09400</name>
</gene>
<keyword evidence="3" id="KW-1185">Reference proteome</keyword>
<feature type="transmembrane region" description="Helical" evidence="1">
    <location>
        <begin position="12"/>
        <end position="30"/>
    </location>
</feature>
<evidence type="ECO:0000313" key="3">
    <source>
        <dbReference type="Proteomes" id="UP000185628"/>
    </source>
</evidence>
<keyword evidence="1" id="KW-1133">Transmembrane helix</keyword>
<feature type="transmembrane region" description="Helical" evidence="1">
    <location>
        <begin position="57"/>
        <end position="77"/>
    </location>
</feature>
<evidence type="ECO:0000256" key="1">
    <source>
        <dbReference type="SAM" id="Phobius"/>
    </source>
</evidence>
<name>A0A1Q5Q145_9ACTO</name>
<keyword evidence="1" id="KW-0472">Membrane</keyword>
<organism evidence="2 3">
    <name type="scientific">Bowdeniella nasicola</name>
    <dbReference type="NCBI Taxonomy" id="208480"/>
    <lineage>
        <taxon>Bacteria</taxon>
        <taxon>Bacillati</taxon>
        <taxon>Actinomycetota</taxon>
        <taxon>Actinomycetes</taxon>
        <taxon>Actinomycetales</taxon>
        <taxon>Actinomycetaceae</taxon>
        <taxon>Bowdeniella</taxon>
    </lineage>
</organism>
<dbReference type="AlphaFoldDB" id="A0A1Q5Q145"/>
<dbReference type="EMBL" id="MQVR01000060">
    <property type="protein sequence ID" value="OKL53455.1"/>
    <property type="molecule type" value="Genomic_DNA"/>
</dbReference>
<proteinExistence type="predicted"/>